<dbReference type="PROSITE" id="PS51257">
    <property type="entry name" value="PROKAR_LIPOPROTEIN"/>
    <property type="match status" value="1"/>
</dbReference>
<dbReference type="AlphaFoldDB" id="A0A0S7WHZ5"/>
<evidence type="ECO:0000313" key="1">
    <source>
        <dbReference type="EMBL" id="KPJ49745.1"/>
    </source>
</evidence>
<evidence type="ECO:0008006" key="3">
    <source>
        <dbReference type="Google" id="ProtNLM"/>
    </source>
</evidence>
<sequence length="172" mass="19341">MIHRSSFVFFVACLLAVGCSRETKEVSELRHFPIDGMEGIITQSGVEFDGQLSTDGNGSLKVTTTEPFLVRLFEVRDIDVKNARLVYEAKMRTEDVEGQVYLEMWCRFPGKGEYFSRGLQSPLSGTADWTTQQISFVLGKKEIPDLVKLNLVVKGTGTVWIDDVRLFKGPLQ</sequence>
<accession>A0A0S7WHZ5</accession>
<proteinExistence type="predicted"/>
<evidence type="ECO:0000313" key="2">
    <source>
        <dbReference type="Proteomes" id="UP000051124"/>
    </source>
</evidence>
<organism evidence="1 2">
    <name type="scientific">candidate division TA06 bacterium DG_26</name>
    <dbReference type="NCBI Taxonomy" id="1703771"/>
    <lineage>
        <taxon>Bacteria</taxon>
        <taxon>Bacteria division TA06</taxon>
    </lineage>
</organism>
<reference evidence="1 2" key="1">
    <citation type="journal article" date="2015" name="Microbiome">
        <title>Genomic resolution of linkages in carbon, nitrogen, and sulfur cycling among widespread estuary sediment bacteria.</title>
        <authorList>
            <person name="Baker B.J."/>
            <person name="Lazar C.S."/>
            <person name="Teske A.P."/>
            <person name="Dick G.J."/>
        </authorList>
    </citation>
    <scope>NUCLEOTIDE SEQUENCE [LARGE SCALE GENOMIC DNA]</scope>
    <source>
        <strain evidence="1">DG_26</strain>
    </source>
</reference>
<protein>
    <recommendedName>
        <fullName evidence="3">CBM-cenC domain-containing protein</fullName>
    </recommendedName>
</protein>
<dbReference type="Proteomes" id="UP000051124">
    <property type="component" value="Unassembled WGS sequence"/>
</dbReference>
<name>A0A0S7WHZ5_UNCT6</name>
<comment type="caution">
    <text evidence="1">The sequence shown here is derived from an EMBL/GenBank/DDBJ whole genome shotgun (WGS) entry which is preliminary data.</text>
</comment>
<dbReference type="Gene3D" id="2.60.120.260">
    <property type="entry name" value="Galactose-binding domain-like"/>
    <property type="match status" value="1"/>
</dbReference>
<dbReference type="EMBL" id="LIZT01000044">
    <property type="protein sequence ID" value="KPJ49745.1"/>
    <property type="molecule type" value="Genomic_DNA"/>
</dbReference>
<gene>
    <name evidence="1" type="ORF">AMJ40_04855</name>
</gene>